<dbReference type="InterPro" id="IPR007527">
    <property type="entry name" value="Znf_SWIM"/>
</dbReference>
<keyword evidence="1" id="KW-0479">Metal-binding</keyword>
<evidence type="ECO:0000256" key="1">
    <source>
        <dbReference type="PROSITE-ProRule" id="PRU00325"/>
    </source>
</evidence>
<feature type="domain" description="SWIM-type" evidence="2">
    <location>
        <begin position="231"/>
        <end position="267"/>
    </location>
</feature>
<organism evidence="3 5">
    <name type="scientific">Haloplanus litoreus</name>
    <dbReference type="NCBI Taxonomy" id="767515"/>
    <lineage>
        <taxon>Archaea</taxon>
        <taxon>Methanobacteriati</taxon>
        <taxon>Methanobacteriota</taxon>
        <taxon>Stenosarchaea group</taxon>
        <taxon>Halobacteria</taxon>
        <taxon>Halobacteriales</taxon>
        <taxon>Haloferacaceae</taxon>
        <taxon>Haloplanus</taxon>
    </lineage>
</organism>
<reference evidence="3" key="3">
    <citation type="submission" date="2024-09" db="EMBL/GenBank/DDBJ databases">
        <authorList>
            <person name="Sun Q."/>
        </authorList>
    </citation>
    <scope>NUCLEOTIDE SEQUENCE</scope>
    <source>
        <strain evidence="3">CGMCC 4.163</strain>
    </source>
</reference>
<dbReference type="GO" id="GO:0008270">
    <property type="term" value="F:zinc ion binding"/>
    <property type="evidence" value="ECO:0007669"/>
    <property type="project" value="UniProtKB-KW"/>
</dbReference>
<dbReference type="RefSeq" id="WP_340696281.1">
    <property type="nucleotide sequence ID" value="NZ_JBHTAT010000004.1"/>
</dbReference>
<dbReference type="AlphaFoldDB" id="A0ABD6A2U6"/>
<evidence type="ECO:0000313" key="4">
    <source>
        <dbReference type="EMBL" id="MFC7257231.1"/>
    </source>
</evidence>
<accession>A0ABD6A2U6</accession>
<dbReference type="PROSITE" id="PS50966">
    <property type="entry name" value="ZF_SWIM"/>
    <property type="match status" value="1"/>
</dbReference>
<dbReference type="Proteomes" id="UP001596434">
    <property type="component" value="Unassembled WGS sequence"/>
</dbReference>
<sequence>MHDYNVETDPPAIEPVEHSIRLDFMAGGPIRYDQLLLNSTSRERDAVDSDPWHRAGRAKPLGVQYAEGTCQHRIVEEAPYYEVYDDEDALSDAPAFLAHRLRQCRSADAPEAAVRSERDRRETWYRTLIPKLNLCSVLKRSSYGSLIDDGPAKTADGQTLLEHNGFVGAVVLGSDSDPESFAQERSLPPQYVVHERDLSCGQSEAGALPSEYGFDLPAPLLVGEYASGSRYPLVPWSDGLVCTCPFKADAPWRVLCKHELLAAIVLGARESLFLPVTDGLDVPYRARRFVSPAMASVHTPGLPSDEWP</sequence>
<dbReference type="EMBL" id="JBHTAT010000004">
    <property type="protein sequence ID" value="MFC7257231.1"/>
    <property type="molecule type" value="Genomic_DNA"/>
</dbReference>
<gene>
    <name evidence="3" type="ORF">ACFQKE_17540</name>
    <name evidence="4" type="ORF">ACFQKE_18395</name>
</gene>
<protein>
    <recommendedName>
        <fullName evidence="2">SWIM-type domain-containing protein</fullName>
    </recommendedName>
</protein>
<dbReference type="EMBL" id="JBHTAT010000004">
    <property type="protein sequence ID" value="MFC7257064.1"/>
    <property type="molecule type" value="Genomic_DNA"/>
</dbReference>
<evidence type="ECO:0000259" key="2">
    <source>
        <dbReference type="PROSITE" id="PS50966"/>
    </source>
</evidence>
<dbReference type="GeneID" id="96955527"/>
<keyword evidence="1" id="KW-0863">Zinc-finger</keyword>
<keyword evidence="1" id="KW-0862">Zinc</keyword>
<reference evidence="3" key="1">
    <citation type="journal article" date="2014" name="Int. J. Syst. Evol. Microbiol.">
        <title>Complete genome sequence of Corynebacterium casei LMG S-19264T (=DSM 44701T), isolated from a smear-ripened cheese.</title>
        <authorList>
            <consortium name="US DOE Joint Genome Institute (JGI-PGF)"/>
            <person name="Walter F."/>
            <person name="Albersmeier A."/>
            <person name="Kalinowski J."/>
            <person name="Ruckert C."/>
        </authorList>
    </citation>
    <scope>NUCLEOTIDE SEQUENCE [LARGE SCALE GENOMIC DNA]</scope>
    <source>
        <strain evidence="3">CGMCC 4.163</strain>
    </source>
</reference>
<comment type="caution">
    <text evidence="3">The sequence shown here is derived from an EMBL/GenBank/DDBJ whole genome shotgun (WGS) entry which is preliminary data.</text>
</comment>
<reference evidence="5" key="2">
    <citation type="journal article" date="2019" name="Int. J. Syst. Evol. Microbiol.">
        <title>The Global Catalogue of Microorganisms (GCM) 10K type strain sequencing project: providing services to taxonomists for standard genome sequencing and annotation.</title>
        <authorList>
            <consortium name="The Broad Institute Genomics Platform"/>
            <consortium name="The Broad Institute Genome Sequencing Center for Infectious Disease"/>
            <person name="Wu L."/>
            <person name="Ma J."/>
        </authorList>
    </citation>
    <scope>NUCLEOTIDE SEQUENCE [LARGE SCALE GENOMIC DNA]</scope>
    <source>
        <strain evidence="5">GX21</strain>
    </source>
</reference>
<keyword evidence="5" id="KW-1185">Reference proteome</keyword>
<name>A0ABD6A2U6_9EURY</name>
<evidence type="ECO:0000313" key="3">
    <source>
        <dbReference type="EMBL" id="MFC7257064.1"/>
    </source>
</evidence>
<evidence type="ECO:0000313" key="5">
    <source>
        <dbReference type="Proteomes" id="UP001596434"/>
    </source>
</evidence>
<proteinExistence type="predicted"/>